<dbReference type="AlphaFoldDB" id="A0A942THP4"/>
<dbReference type="GO" id="GO:0016853">
    <property type="term" value="F:isomerase activity"/>
    <property type="evidence" value="ECO:0007669"/>
    <property type="project" value="UniProtKB-KW"/>
</dbReference>
<dbReference type="InterPro" id="IPR036237">
    <property type="entry name" value="Xyl_isomerase-like_sf"/>
</dbReference>
<evidence type="ECO:0000259" key="2">
    <source>
        <dbReference type="Pfam" id="PF01261"/>
    </source>
</evidence>
<organism evidence="3 4">
    <name type="scientific">Lederbergia citrisecunda</name>
    <dbReference type="NCBI Taxonomy" id="2833583"/>
    <lineage>
        <taxon>Bacteria</taxon>
        <taxon>Bacillati</taxon>
        <taxon>Bacillota</taxon>
        <taxon>Bacilli</taxon>
        <taxon>Bacillales</taxon>
        <taxon>Bacillaceae</taxon>
        <taxon>Lederbergia</taxon>
    </lineage>
</organism>
<keyword evidence="3" id="KW-0413">Isomerase</keyword>
<dbReference type="SUPFAM" id="SSF51658">
    <property type="entry name" value="Xylose isomerase-like"/>
    <property type="match status" value="1"/>
</dbReference>
<accession>A0A942THP4</accession>
<keyword evidence="1" id="KW-0175">Coiled coil</keyword>
<reference evidence="3 4" key="1">
    <citation type="submission" date="2021-05" db="EMBL/GenBank/DDBJ databases">
        <title>Novel Bacillus species.</title>
        <authorList>
            <person name="Liu G."/>
        </authorList>
    </citation>
    <scope>NUCLEOTIDE SEQUENCE [LARGE SCALE GENOMIC DNA]</scope>
    <source>
        <strain evidence="3 4">FJAT-49732</strain>
    </source>
</reference>
<dbReference type="Pfam" id="PF01261">
    <property type="entry name" value="AP_endonuc_2"/>
    <property type="match status" value="1"/>
</dbReference>
<dbReference type="InterPro" id="IPR013022">
    <property type="entry name" value="Xyl_isomerase-like_TIM-brl"/>
</dbReference>
<proteinExistence type="predicted"/>
<sequence length="287" mass="31946">MKIGLSSYSLYQAINSGEMTILDAIQWVADNGGEHIEIVPLGFSLDDNDELIEQIKEKAQSVGIELSHYLIGANFLTETKEAFDAEIERVKKQVDIANALGIKFMRHDVAWRAPSDTSIVQFEKDLPAIVDACQQIADYAAQYGITTSIENHGFHVQASDRVLRLLNEVNRDNFKTTVDIGNFLCADENPVSAVKKNISHASVVHFKDFYIRPSYQNPGDGFFQSIAGNYLRGAIVGQGDIDMREIVGIVKNSGFDGYISIEFEGMEECKQASKIALNNVRRLFEEA</sequence>
<dbReference type="EMBL" id="JAGYPJ010000001">
    <property type="protein sequence ID" value="MBS4198225.1"/>
    <property type="molecule type" value="Genomic_DNA"/>
</dbReference>
<dbReference type="RefSeq" id="WP_213109004.1">
    <property type="nucleotide sequence ID" value="NZ_JAGYPJ010000001.1"/>
</dbReference>
<keyword evidence="4" id="KW-1185">Reference proteome</keyword>
<name>A0A942THP4_9BACI</name>
<feature type="coiled-coil region" evidence="1">
    <location>
        <begin position="73"/>
        <end position="100"/>
    </location>
</feature>
<protein>
    <submittedName>
        <fullName evidence="3">Sugar phosphate isomerase/epimerase</fullName>
    </submittedName>
</protein>
<evidence type="ECO:0000256" key="1">
    <source>
        <dbReference type="SAM" id="Coils"/>
    </source>
</evidence>
<dbReference type="Proteomes" id="UP000682713">
    <property type="component" value="Unassembled WGS sequence"/>
</dbReference>
<feature type="domain" description="Xylose isomerase-like TIM barrel" evidence="2">
    <location>
        <begin position="25"/>
        <end position="271"/>
    </location>
</feature>
<evidence type="ECO:0000313" key="3">
    <source>
        <dbReference type="EMBL" id="MBS4198225.1"/>
    </source>
</evidence>
<dbReference type="PANTHER" id="PTHR12110:SF53">
    <property type="entry name" value="BLR5974 PROTEIN"/>
    <property type="match status" value="1"/>
</dbReference>
<dbReference type="PANTHER" id="PTHR12110">
    <property type="entry name" value="HYDROXYPYRUVATE ISOMERASE"/>
    <property type="match status" value="1"/>
</dbReference>
<comment type="caution">
    <text evidence="3">The sequence shown here is derived from an EMBL/GenBank/DDBJ whole genome shotgun (WGS) entry which is preliminary data.</text>
</comment>
<dbReference type="Gene3D" id="3.20.20.150">
    <property type="entry name" value="Divalent-metal-dependent TIM barrel enzymes"/>
    <property type="match status" value="1"/>
</dbReference>
<evidence type="ECO:0000313" key="4">
    <source>
        <dbReference type="Proteomes" id="UP000682713"/>
    </source>
</evidence>
<dbReference type="InterPro" id="IPR050312">
    <property type="entry name" value="IolE/XylAMocC-like"/>
</dbReference>
<gene>
    <name evidence="3" type="ORF">KHA93_00940</name>
</gene>